<proteinExistence type="predicted"/>
<sequence length="71" mass="8363">MKKKGLPYPTIEAIYNFLKKKKIYAYTADELANELHRPVSTVRSALRKLVSSKKIKFSIVDGKKYYYYVKK</sequence>
<gene>
    <name evidence="1" type="ORF">DRJ31_03185</name>
</gene>
<name>A0A497ERB0_9CREN</name>
<comment type="caution">
    <text evidence="1">The sequence shown here is derived from an EMBL/GenBank/DDBJ whole genome shotgun (WGS) entry which is preliminary data.</text>
</comment>
<organism evidence="1 2">
    <name type="scientific">Thermoproteota archaeon</name>
    <dbReference type="NCBI Taxonomy" id="2056631"/>
    <lineage>
        <taxon>Archaea</taxon>
        <taxon>Thermoproteota</taxon>
    </lineage>
</organism>
<dbReference type="EMBL" id="QMQV01000018">
    <property type="protein sequence ID" value="RLE49915.1"/>
    <property type="molecule type" value="Genomic_DNA"/>
</dbReference>
<evidence type="ECO:0000313" key="2">
    <source>
        <dbReference type="Proteomes" id="UP000278475"/>
    </source>
</evidence>
<dbReference type="InterPro" id="IPR036390">
    <property type="entry name" value="WH_DNA-bd_sf"/>
</dbReference>
<reference evidence="1 2" key="1">
    <citation type="submission" date="2018-06" db="EMBL/GenBank/DDBJ databases">
        <title>Extensive metabolic versatility and redundancy in microbially diverse, dynamic hydrothermal sediments.</title>
        <authorList>
            <person name="Dombrowski N."/>
            <person name="Teske A."/>
            <person name="Baker B.J."/>
        </authorList>
    </citation>
    <scope>NUCLEOTIDE SEQUENCE [LARGE SCALE GENOMIC DNA]</scope>
    <source>
        <strain evidence="1">B66_G16</strain>
    </source>
</reference>
<evidence type="ECO:0008006" key="3">
    <source>
        <dbReference type="Google" id="ProtNLM"/>
    </source>
</evidence>
<dbReference type="Proteomes" id="UP000278475">
    <property type="component" value="Unassembled WGS sequence"/>
</dbReference>
<dbReference type="SUPFAM" id="SSF46785">
    <property type="entry name" value="Winged helix' DNA-binding domain"/>
    <property type="match status" value="1"/>
</dbReference>
<protein>
    <recommendedName>
        <fullName evidence="3">Helix-turn-helix type 11 domain-containing protein</fullName>
    </recommendedName>
</protein>
<dbReference type="Gene3D" id="1.10.10.10">
    <property type="entry name" value="Winged helix-like DNA-binding domain superfamily/Winged helix DNA-binding domain"/>
    <property type="match status" value="1"/>
</dbReference>
<dbReference type="AlphaFoldDB" id="A0A497ERB0"/>
<evidence type="ECO:0000313" key="1">
    <source>
        <dbReference type="EMBL" id="RLE49915.1"/>
    </source>
</evidence>
<accession>A0A497ERB0</accession>
<dbReference type="InterPro" id="IPR036388">
    <property type="entry name" value="WH-like_DNA-bd_sf"/>
</dbReference>